<proteinExistence type="predicted"/>
<comment type="caution">
    <text evidence="1">The sequence shown here is derived from an EMBL/GenBank/DDBJ whole genome shotgun (WGS) entry which is preliminary data.</text>
</comment>
<dbReference type="AlphaFoldDB" id="A0AAD6Y531"/>
<gene>
    <name evidence="1" type="ORF">GGX14DRAFT_32173</name>
</gene>
<sequence>MIALSACPRKFRNSLVALIGLLPDYTLYNEGNFRSELSTIILPMKNDASSFLDISFLLKLG</sequence>
<name>A0AAD6Y531_9AGAR</name>
<accession>A0AAD6Y531</accession>
<organism evidence="1 2">
    <name type="scientific">Mycena pura</name>
    <dbReference type="NCBI Taxonomy" id="153505"/>
    <lineage>
        <taxon>Eukaryota</taxon>
        <taxon>Fungi</taxon>
        <taxon>Dikarya</taxon>
        <taxon>Basidiomycota</taxon>
        <taxon>Agaricomycotina</taxon>
        <taxon>Agaricomycetes</taxon>
        <taxon>Agaricomycetidae</taxon>
        <taxon>Agaricales</taxon>
        <taxon>Marasmiineae</taxon>
        <taxon>Mycenaceae</taxon>
        <taxon>Mycena</taxon>
    </lineage>
</organism>
<reference evidence="1" key="1">
    <citation type="submission" date="2023-03" db="EMBL/GenBank/DDBJ databases">
        <title>Massive genome expansion in bonnet fungi (Mycena s.s.) driven by repeated elements and novel gene families across ecological guilds.</title>
        <authorList>
            <consortium name="Lawrence Berkeley National Laboratory"/>
            <person name="Harder C.B."/>
            <person name="Miyauchi S."/>
            <person name="Viragh M."/>
            <person name="Kuo A."/>
            <person name="Thoen E."/>
            <person name="Andreopoulos B."/>
            <person name="Lu D."/>
            <person name="Skrede I."/>
            <person name="Drula E."/>
            <person name="Henrissat B."/>
            <person name="Morin E."/>
            <person name="Kohler A."/>
            <person name="Barry K."/>
            <person name="LaButti K."/>
            <person name="Morin E."/>
            <person name="Salamov A."/>
            <person name="Lipzen A."/>
            <person name="Mereny Z."/>
            <person name="Hegedus B."/>
            <person name="Baldrian P."/>
            <person name="Stursova M."/>
            <person name="Weitz H."/>
            <person name="Taylor A."/>
            <person name="Grigoriev I.V."/>
            <person name="Nagy L.G."/>
            <person name="Martin F."/>
            <person name="Kauserud H."/>
        </authorList>
    </citation>
    <scope>NUCLEOTIDE SEQUENCE</scope>
    <source>
        <strain evidence="1">9144</strain>
    </source>
</reference>
<dbReference type="Proteomes" id="UP001219525">
    <property type="component" value="Unassembled WGS sequence"/>
</dbReference>
<evidence type="ECO:0000313" key="2">
    <source>
        <dbReference type="Proteomes" id="UP001219525"/>
    </source>
</evidence>
<protein>
    <submittedName>
        <fullName evidence="1">Uncharacterized protein</fullName>
    </submittedName>
</protein>
<keyword evidence="2" id="KW-1185">Reference proteome</keyword>
<dbReference type="EMBL" id="JARJCW010000127">
    <property type="protein sequence ID" value="KAJ7191876.1"/>
    <property type="molecule type" value="Genomic_DNA"/>
</dbReference>
<evidence type="ECO:0000313" key="1">
    <source>
        <dbReference type="EMBL" id="KAJ7191876.1"/>
    </source>
</evidence>